<reference evidence="4 5" key="1">
    <citation type="journal article" date="1992" name="Int. J. Syst. Bacteriol.">
        <title>Sphingobacterium antarcticus sp. nov. a Psychrotrophic Bacterium from the Soils of Schirmacher Oasis, Antarctica.</title>
        <authorList>
            <person name="Shivaji S."/>
            <person name="Ray M.K."/>
            <person name="Rao N.S."/>
            <person name="Saiserr L."/>
            <person name="Jagannadham M.V."/>
            <person name="Kumar G.S."/>
            <person name="Reddy G."/>
            <person name="Bhargava P.M."/>
        </authorList>
    </citation>
    <scope>NUCLEOTIDE SEQUENCE [LARGE SCALE GENOMIC DNA]</scope>
    <source>
        <strain evidence="4 5">4BY</strain>
    </source>
</reference>
<organism evidence="4 5">
    <name type="scientific">Pedobacter antarcticus 4BY</name>
    <dbReference type="NCBI Taxonomy" id="1358423"/>
    <lineage>
        <taxon>Bacteria</taxon>
        <taxon>Pseudomonadati</taxon>
        <taxon>Bacteroidota</taxon>
        <taxon>Sphingobacteriia</taxon>
        <taxon>Sphingobacteriales</taxon>
        <taxon>Sphingobacteriaceae</taxon>
        <taxon>Pedobacter</taxon>
    </lineage>
</organism>
<protein>
    <submittedName>
        <fullName evidence="4">3-ketoacyl-ACP reductase</fullName>
        <ecNumber evidence="4">1.1.1.100</ecNumber>
    </submittedName>
</protein>
<dbReference type="InterPro" id="IPR020904">
    <property type="entry name" value="Sc_DH/Rdtase_CS"/>
</dbReference>
<dbReference type="GO" id="GO:0016020">
    <property type="term" value="C:membrane"/>
    <property type="evidence" value="ECO:0007669"/>
    <property type="project" value="TreeGrafter"/>
</dbReference>
<accession>A0A081PFM7</accession>
<dbReference type="EC" id="1.1.1.100" evidence="4"/>
<evidence type="ECO:0000256" key="3">
    <source>
        <dbReference type="RuleBase" id="RU000363"/>
    </source>
</evidence>
<evidence type="ECO:0000313" key="4">
    <source>
        <dbReference type="EMBL" id="KEQ29500.1"/>
    </source>
</evidence>
<dbReference type="PIRSF" id="PIRSF000126">
    <property type="entry name" value="11-beta-HSD1"/>
    <property type="match status" value="1"/>
</dbReference>
<dbReference type="NCBIfam" id="NF005806">
    <property type="entry name" value="PRK07666.1"/>
    <property type="match status" value="1"/>
</dbReference>
<evidence type="ECO:0000313" key="5">
    <source>
        <dbReference type="Proteomes" id="UP000028007"/>
    </source>
</evidence>
<dbReference type="AlphaFoldDB" id="A0A081PFM7"/>
<dbReference type="SUPFAM" id="SSF51735">
    <property type="entry name" value="NAD(P)-binding Rossmann-fold domains"/>
    <property type="match status" value="1"/>
</dbReference>
<dbReference type="RefSeq" id="WP_037441905.1">
    <property type="nucleotide sequence ID" value="NZ_JNFF01000072.1"/>
</dbReference>
<gene>
    <name evidence="4" type="primary">fabG</name>
    <name evidence="4" type="ORF">N180_03835</name>
</gene>
<dbReference type="InterPro" id="IPR002347">
    <property type="entry name" value="SDR_fam"/>
</dbReference>
<dbReference type="GO" id="GO:0004316">
    <property type="term" value="F:3-oxoacyl-[acyl-carrier-protein] reductase (NADPH) activity"/>
    <property type="evidence" value="ECO:0007669"/>
    <property type="project" value="UniProtKB-EC"/>
</dbReference>
<name>A0A081PFM7_9SPHI</name>
<dbReference type="PRINTS" id="PR00081">
    <property type="entry name" value="GDHRDH"/>
</dbReference>
<dbReference type="CDD" id="cd05233">
    <property type="entry name" value="SDR_c"/>
    <property type="match status" value="1"/>
</dbReference>
<dbReference type="FunFam" id="3.40.50.720:FF:000084">
    <property type="entry name" value="Short-chain dehydrogenase reductase"/>
    <property type="match status" value="1"/>
</dbReference>
<sequence length="238" mass="25478">MESLQGKNALITGAGKGIGRAVAIALAQEGVNIALLARTESDLNLVADELKAYGVKTVVVTANVADIDAVNAAAEQVKSAFGHLDILVNNAGISSFGSFMELEPSRWEEIVKVNLFGVYYVTRAFLPEMIERKTGDIINISSTAGLRGAAVTSAYSASKFGLIGLSESLMQEVRKHNIRVSTLTPSTVSTDMAKDLNLTDGNPDKVMQPEDFAEFIVSNLKLNRRVFVKDGGVWSTNP</sequence>
<dbReference type="EMBL" id="JNFF01000072">
    <property type="protein sequence ID" value="KEQ29500.1"/>
    <property type="molecule type" value="Genomic_DNA"/>
</dbReference>
<keyword evidence="5" id="KW-1185">Reference proteome</keyword>
<dbReference type="eggNOG" id="COG0300">
    <property type="taxonomic scope" value="Bacteria"/>
</dbReference>
<dbReference type="Pfam" id="PF00106">
    <property type="entry name" value="adh_short"/>
    <property type="match status" value="1"/>
</dbReference>
<dbReference type="Proteomes" id="UP000028007">
    <property type="component" value="Unassembled WGS sequence"/>
</dbReference>
<keyword evidence="2 4" id="KW-0560">Oxidoreductase</keyword>
<dbReference type="PRINTS" id="PR00080">
    <property type="entry name" value="SDRFAMILY"/>
</dbReference>
<dbReference type="PANTHER" id="PTHR44196">
    <property type="entry name" value="DEHYDROGENASE/REDUCTASE SDR FAMILY MEMBER 7B"/>
    <property type="match status" value="1"/>
</dbReference>
<dbReference type="PANTHER" id="PTHR44196:SF1">
    <property type="entry name" value="DEHYDROGENASE_REDUCTASE SDR FAMILY MEMBER 7B"/>
    <property type="match status" value="1"/>
</dbReference>
<proteinExistence type="inferred from homology"/>
<dbReference type="Gene3D" id="3.40.50.720">
    <property type="entry name" value="NAD(P)-binding Rossmann-like Domain"/>
    <property type="match status" value="1"/>
</dbReference>
<dbReference type="InterPro" id="IPR036291">
    <property type="entry name" value="NAD(P)-bd_dom_sf"/>
</dbReference>
<dbReference type="PROSITE" id="PS00061">
    <property type="entry name" value="ADH_SHORT"/>
    <property type="match status" value="1"/>
</dbReference>
<evidence type="ECO:0000256" key="1">
    <source>
        <dbReference type="ARBA" id="ARBA00006484"/>
    </source>
</evidence>
<evidence type="ECO:0000256" key="2">
    <source>
        <dbReference type="ARBA" id="ARBA00023002"/>
    </source>
</evidence>
<dbReference type="OrthoDB" id="9775296at2"/>
<comment type="caution">
    <text evidence="4">The sequence shown here is derived from an EMBL/GenBank/DDBJ whole genome shotgun (WGS) entry which is preliminary data.</text>
</comment>
<comment type="similarity">
    <text evidence="1 3">Belongs to the short-chain dehydrogenases/reductases (SDR) family.</text>
</comment>